<evidence type="ECO:0000256" key="1">
    <source>
        <dbReference type="SAM" id="MobiDB-lite"/>
    </source>
</evidence>
<protein>
    <submittedName>
        <fullName evidence="2">Uncharacterized protein</fullName>
    </submittedName>
</protein>
<evidence type="ECO:0000313" key="3">
    <source>
        <dbReference type="Proteomes" id="UP000701801"/>
    </source>
</evidence>
<name>A0A9N9LMG4_9HELO</name>
<evidence type="ECO:0000313" key="2">
    <source>
        <dbReference type="EMBL" id="CAG8975187.1"/>
    </source>
</evidence>
<keyword evidence="3" id="KW-1185">Reference proteome</keyword>
<accession>A0A9N9LMG4</accession>
<comment type="caution">
    <text evidence="2">The sequence shown here is derived from an EMBL/GenBank/DDBJ whole genome shotgun (WGS) entry which is preliminary data.</text>
</comment>
<sequence length="93" mass="10677">MEQTGKTPNSKPSYQHEKAAYEIRDTMTIRSNKSSQSNLVPEAFPRIFAYQVRSKKYTIVSHQFINSQPKSAHQPSAMKIQENKTPFPSYLIS</sequence>
<dbReference type="AlphaFoldDB" id="A0A9N9LMG4"/>
<reference evidence="2" key="1">
    <citation type="submission" date="2021-07" db="EMBL/GenBank/DDBJ databases">
        <authorList>
            <person name="Durling M."/>
        </authorList>
    </citation>
    <scope>NUCLEOTIDE SEQUENCE</scope>
</reference>
<organism evidence="2 3">
    <name type="scientific">Hymenoscyphus albidus</name>
    <dbReference type="NCBI Taxonomy" id="595503"/>
    <lineage>
        <taxon>Eukaryota</taxon>
        <taxon>Fungi</taxon>
        <taxon>Dikarya</taxon>
        <taxon>Ascomycota</taxon>
        <taxon>Pezizomycotina</taxon>
        <taxon>Leotiomycetes</taxon>
        <taxon>Helotiales</taxon>
        <taxon>Helotiaceae</taxon>
        <taxon>Hymenoscyphus</taxon>
    </lineage>
</organism>
<feature type="region of interest" description="Disordered" evidence="1">
    <location>
        <begin position="67"/>
        <end position="93"/>
    </location>
</feature>
<gene>
    <name evidence="2" type="ORF">HYALB_00004248</name>
</gene>
<proteinExistence type="predicted"/>
<dbReference type="EMBL" id="CAJVRM010000128">
    <property type="protein sequence ID" value="CAG8975187.1"/>
    <property type="molecule type" value="Genomic_DNA"/>
</dbReference>
<dbReference type="Proteomes" id="UP000701801">
    <property type="component" value="Unassembled WGS sequence"/>
</dbReference>